<dbReference type="Gene3D" id="3.30.420.280">
    <property type="match status" value="1"/>
</dbReference>
<accession>A0A0F9BE44</accession>
<evidence type="ECO:0000313" key="1">
    <source>
        <dbReference type="EMBL" id="KKL20189.1"/>
    </source>
</evidence>
<dbReference type="NCBIfam" id="TIGR01443">
    <property type="entry name" value="intein_Cterm"/>
    <property type="match status" value="1"/>
</dbReference>
<sequence length="357" mass="40583">CYDLEVKDKGHNYIVDGIVVHNTYEQDVKKFEGWHGHFFAADEPMPRPKYIALKRGLVDYGGIFLMSFTPLSEAWIFDEIVTAGNRDFGIHFVDIMDNPHLGEQEIADFAASLTDDEKEARLRGQWMHLSGLVYKSFDVGLHVLEGFEGGEIPHGHTCYAAVDFHSRIEHAITFIAVDKRGHIVVCDEIWRHGSDEDIAGWLIDWHHKRHKLETVIIDALSKGDGNLHEGFSSHDKIDERLSAFGIPLEGGSKDVENGIRGVQDALLSSNKVASLFVQEHCAKHIYEFTHYLWPTQRDKTSEHRTVSQKPQSKDDHFMENLRRLVVLPAEWRGVSDNSAWLEQVNKGYQPVDAVAGY</sequence>
<proteinExistence type="predicted"/>
<dbReference type="EMBL" id="LAZR01038197">
    <property type="protein sequence ID" value="KKL20189.1"/>
    <property type="molecule type" value="Genomic_DNA"/>
</dbReference>
<dbReference type="PROSITE" id="PS50818">
    <property type="entry name" value="INTEIN_C_TER"/>
    <property type="match status" value="1"/>
</dbReference>
<gene>
    <name evidence="1" type="ORF">LCGC14_2457970</name>
</gene>
<dbReference type="AlphaFoldDB" id="A0A0F9BE44"/>
<reference evidence="1" key="1">
    <citation type="journal article" date="2015" name="Nature">
        <title>Complex archaea that bridge the gap between prokaryotes and eukaryotes.</title>
        <authorList>
            <person name="Spang A."/>
            <person name="Saw J.H."/>
            <person name="Jorgensen S.L."/>
            <person name="Zaremba-Niedzwiedzka K."/>
            <person name="Martijn J."/>
            <person name="Lind A.E."/>
            <person name="van Eijk R."/>
            <person name="Schleper C."/>
            <person name="Guy L."/>
            <person name="Ettema T.J."/>
        </authorList>
    </citation>
    <scope>NUCLEOTIDE SEQUENCE</scope>
</reference>
<name>A0A0F9BE44_9ZZZZ</name>
<organism evidence="1">
    <name type="scientific">marine sediment metagenome</name>
    <dbReference type="NCBI Taxonomy" id="412755"/>
    <lineage>
        <taxon>unclassified sequences</taxon>
        <taxon>metagenomes</taxon>
        <taxon>ecological metagenomes</taxon>
    </lineage>
</organism>
<comment type="caution">
    <text evidence="1">The sequence shown here is derived from an EMBL/GenBank/DDBJ whole genome shotgun (WGS) entry which is preliminary data.</text>
</comment>
<dbReference type="Gene3D" id="2.170.16.10">
    <property type="entry name" value="Hedgehog/Intein (Hint) domain"/>
    <property type="match status" value="1"/>
</dbReference>
<protein>
    <submittedName>
        <fullName evidence="1">Uncharacterized protein</fullName>
    </submittedName>
</protein>
<dbReference type="InterPro" id="IPR030934">
    <property type="entry name" value="Intein_C"/>
</dbReference>
<feature type="non-terminal residue" evidence="1">
    <location>
        <position position="1"/>
    </location>
</feature>